<feature type="compositionally biased region" description="Low complexity" evidence="1">
    <location>
        <begin position="132"/>
        <end position="142"/>
    </location>
</feature>
<proteinExistence type="predicted"/>
<protein>
    <submittedName>
        <fullName evidence="4">PH domain-containing protein</fullName>
    </submittedName>
</protein>
<feature type="region of interest" description="Disordered" evidence="1">
    <location>
        <begin position="113"/>
        <end position="154"/>
    </location>
</feature>
<sequence length="154" mass="16372">MFRTPSVAVLAAFLFAIGATPVAFAAPGLVAVYLIPLAFMVWVLRVRTTADAGGLVVRQVLTSRALPWTALKGLRLTKRAGVRAVLDDGAEVPLPSVRVRHLPALALVSGGRLDDPTVTRDDDQADADPARTEPAATAPTAPEQERSEPERRAE</sequence>
<feature type="compositionally biased region" description="Basic and acidic residues" evidence="1">
    <location>
        <begin position="143"/>
        <end position="154"/>
    </location>
</feature>
<dbReference type="STRING" id="1271860.SAMN05216174_103188"/>
<feature type="compositionally biased region" description="Basic and acidic residues" evidence="1">
    <location>
        <begin position="113"/>
        <end position="122"/>
    </location>
</feature>
<dbReference type="AlphaFoldDB" id="A0A1G6N4B0"/>
<gene>
    <name evidence="4" type="ORF">SAMN05216174_103188</name>
</gene>
<evidence type="ECO:0000256" key="1">
    <source>
        <dbReference type="SAM" id="MobiDB-lite"/>
    </source>
</evidence>
<dbReference type="EMBL" id="FMZZ01000003">
    <property type="protein sequence ID" value="SDC62678.1"/>
    <property type="molecule type" value="Genomic_DNA"/>
</dbReference>
<organism evidence="4 5">
    <name type="scientific">Actinokineospora iranica</name>
    <dbReference type="NCBI Taxonomy" id="1271860"/>
    <lineage>
        <taxon>Bacteria</taxon>
        <taxon>Bacillati</taxon>
        <taxon>Actinomycetota</taxon>
        <taxon>Actinomycetes</taxon>
        <taxon>Pseudonocardiales</taxon>
        <taxon>Pseudonocardiaceae</taxon>
        <taxon>Actinokineospora</taxon>
    </lineage>
</organism>
<evidence type="ECO:0000313" key="5">
    <source>
        <dbReference type="Proteomes" id="UP000199501"/>
    </source>
</evidence>
<evidence type="ECO:0000256" key="2">
    <source>
        <dbReference type="SAM" id="SignalP"/>
    </source>
</evidence>
<evidence type="ECO:0000259" key="3">
    <source>
        <dbReference type="Pfam" id="PF10756"/>
    </source>
</evidence>
<accession>A0A1G6N4B0</accession>
<keyword evidence="2" id="KW-0732">Signal</keyword>
<dbReference type="Proteomes" id="UP000199501">
    <property type="component" value="Unassembled WGS sequence"/>
</dbReference>
<evidence type="ECO:0000313" key="4">
    <source>
        <dbReference type="EMBL" id="SDC62678.1"/>
    </source>
</evidence>
<feature type="domain" description="Low molecular weight protein antigen 6 PH" evidence="3">
    <location>
        <begin position="45"/>
        <end position="114"/>
    </location>
</feature>
<reference evidence="5" key="1">
    <citation type="submission" date="2016-10" db="EMBL/GenBank/DDBJ databases">
        <authorList>
            <person name="Varghese N."/>
            <person name="Submissions S."/>
        </authorList>
    </citation>
    <scope>NUCLEOTIDE SEQUENCE [LARGE SCALE GENOMIC DNA]</scope>
    <source>
        <strain evidence="5">IBRC-M 10403</strain>
    </source>
</reference>
<dbReference type="Pfam" id="PF10756">
    <property type="entry name" value="bPH_6"/>
    <property type="match status" value="1"/>
</dbReference>
<feature type="chain" id="PRO_5011677823" evidence="2">
    <location>
        <begin position="26"/>
        <end position="154"/>
    </location>
</feature>
<keyword evidence="5" id="KW-1185">Reference proteome</keyword>
<feature type="signal peptide" evidence="2">
    <location>
        <begin position="1"/>
        <end position="25"/>
    </location>
</feature>
<name>A0A1G6N4B0_9PSEU</name>
<dbReference type="InterPro" id="IPR019692">
    <property type="entry name" value="CFP-6_PH"/>
</dbReference>